<dbReference type="GO" id="GO:0008270">
    <property type="term" value="F:zinc ion binding"/>
    <property type="evidence" value="ECO:0007669"/>
    <property type="project" value="UniProtKB-KW"/>
</dbReference>
<feature type="coiled-coil region" evidence="4">
    <location>
        <begin position="98"/>
        <end position="153"/>
    </location>
</feature>
<keyword evidence="2" id="KW-0863">Zinc-finger</keyword>
<feature type="compositionally biased region" description="Low complexity" evidence="5">
    <location>
        <begin position="81"/>
        <end position="95"/>
    </location>
</feature>
<dbReference type="SMART" id="SM00249">
    <property type="entry name" value="PHD"/>
    <property type="match status" value="1"/>
</dbReference>
<keyword evidence="3" id="KW-0862">Zinc</keyword>
<dbReference type="Gene3D" id="3.30.40.10">
    <property type="entry name" value="Zinc/RING finger domain, C3HC4 (zinc finger)"/>
    <property type="match status" value="1"/>
</dbReference>
<feature type="domain" description="Phorbol-ester/DAG-type" evidence="6">
    <location>
        <begin position="1"/>
        <end position="48"/>
    </location>
</feature>
<dbReference type="Pfam" id="PF25298">
    <property type="entry name" value="Baculo_FP_2nd"/>
    <property type="match status" value="1"/>
</dbReference>
<evidence type="ECO:0000256" key="4">
    <source>
        <dbReference type="SAM" id="Coils"/>
    </source>
</evidence>
<evidence type="ECO:0000259" key="6">
    <source>
        <dbReference type="PROSITE" id="PS50081"/>
    </source>
</evidence>
<dbReference type="Pfam" id="PF00628">
    <property type="entry name" value="PHD"/>
    <property type="match status" value="1"/>
</dbReference>
<keyword evidence="9" id="KW-1185">Reference proteome</keyword>
<dbReference type="InterPro" id="IPR013083">
    <property type="entry name" value="Znf_RING/FYVE/PHD"/>
</dbReference>
<dbReference type="EMBL" id="CAJHNJ030000382">
    <property type="protein sequence ID" value="CAG9137663.1"/>
    <property type="molecule type" value="Genomic_DNA"/>
</dbReference>
<dbReference type="InterPro" id="IPR019787">
    <property type="entry name" value="Znf_PHD-finger"/>
</dbReference>
<evidence type="ECO:0000313" key="8">
    <source>
        <dbReference type="EMBL" id="CAG9137663.1"/>
    </source>
</evidence>
<dbReference type="InterPro" id="IPR011011">
    <property type="entry name" value="Znf_FYVE_PHD"/>
</dbReference>
<dbReference type="AlphaFoldDB" id="A0A8S4FVC1"/>
<organism evidence="7 9">
    <name type="scientific">Plutella xylostella</name>
    <name type="common">Diamondback moth</name>
    <name type="synonym">Plutella maculipennis</name>
    <dbReference type="NCBI Taxonomy" id="51655"/>
    <lineage>
        <taxon>Eukaryota</taxon>
        <taxon>Metazoa</taxon>
        <taxon>Ecdysozoa</taxon>
        <taxon>Arthropoda</taxon>
        <taxon>Hexapoda</taxon>
        <taxon>Insecta</taxon>
        <taxon>Pterygota</taxon>
        <taxon>Neoptera</taxon>
        <taxon>Endopterygota</taxon>
        <taxon>Lepidoptera</taxon>
        <taxon>Glossata</taxon>
        <taxon>Ditrysia</taxon>
        <taxon>Yponomeutoidea</taxon>
        <taxon>Plutellidae</taxon>
        <taxon>Plutella</taxon>
    </lineage>
</organism>
<evidence type="ECO:0000256" key="3">
    <source>
        <dbReference type="ARBA" id="ARBA00022833"/>
    </source>
</evidence>
<evidence type="ECO:0000313" key="9">
    <source>
        <dbReference type="Proteomes" id="UP000653454"/>
    </source>
</evidence>
<accession>A0A8S4FVC1</accession>
<name>A0A8S4FVC1_PLUXY</name>
<dbReference type="InterPro" id="IPR002219">
    <property type="entry name" value="PKC_DAG/PE"/>
</dbReference>
<protein>
    <submittedName>
        <fullName evidence="7">(diamondback moth) hypothetical protein</fullName>
    </submittedName>
</protein>
<feature type="region of interest" description="Disordered" evidence="5">
    <location>
        <begin position="62"/>
        <end position="95"/>
    </location>
</feature>
<dbReference type="SUPFAM" id="SSF57903">
    <property type="entry name" value="FYVE/PHD zinc finger"/>
    <property type="match status" value="1"/>
</dbReference>
<evidence type="ECO:0000256" key="5">
    <source>
        <dbReference type="SAM" id="MobiDB-lite"/>
    </source>
</evidence>
<dbReference type="Proteomes" id="UP000653454">
    <property type="component" value="Unassembled WGS sequence"/>
</dbReference>
<dbReference type="EMBL" id="CAJHNJ030000051">
    <property type="protein sequence ID" value="CAG9132605.1"/>
    <property type="molecule type" value="Genomic_DNA"/>
</dbReference>
<dbReference type="InterPro" id="IPR019786">
    <property type="entry name" value="Zinc_finger_PHD-type_CS"/>
</dbReference>
<dbReference type="InterPro" id="IPR001965">
    <property type="entry name" value="Znf_PHD"/>
</dbReference>
<evidence type="ECO:0000256" key="1">
    <source>
        <dbReference type="ARBA" id="ARBA00022723"/>
    </source>
</evidence>
<keyword evidence="1" id="KW-0479">Metal-binding</keyword>
<dbReference type="PROSITE" id="PS50081">
    <property type="entry name" value="ZF_DAG_PE_2"/>
    <property type="match status" value="1"/>
</dbReference>
<gene>
    <name evidence="7" type="ORF">PLXY2_LOCUS10895</name>
    <name evidence="8" type="ORF">PLXY2_LOCUS15916</name>
</gene>
<keyword evidence="4" id="KW-0175">Coiled coil</keyword>
<evidence type="ECO:0000313" key="7">
    <source>
        <dbReference type="EMBL" id="CAG9132605.1"/>
    </source>
</evidence>
<dbReference type="CDD" id="cd15489">
    <property type="entry name" value="PHD_SF"/>
    <property type="match status" value="1"/>
</dbReference>
<dbReference type="PROSITE" id="PS01359">
    <property type="entry name" value="ZF_PHD_1"/>
    <property type="match status" value="1"/>
</dbReference>
<proteinExistence type="predicted"/>
<dbReference type="InterPro" id="IPR057251">
    <property type="entry name" value="FP_C"/>
</dbReference>
<comment type="caution">
    <text evidence="7">The sequence shown here is derived from an EMBL/GenBank/DDBJ whole genome shotgun (WGS) entry which is preliminary data.</text>
</comment>
<reference evidence="7" key="1">
    <citation type="submission" date="2020-11" db="EMBL/GenBank/DDBJ databases">
        <authorList>
            <person name="Whiteford S."/>
        </authorList>
    </citation>
    <scope>NUCLEOTIDE SEQUENCE</scope>
</reference>
<evidence type="ECO:0000256" key="2">
    <source>
        <dbReference type="ARBA" id="ARBA00022771"/>
    </source>
</evidence>
<sequence length="353" mass="39040">MTKSCGACKKFLSLTDGVKCSKCSTHYHRACLGLGPSNKASVSSSWECDACKRLVPRGNRTETPVKSLLSGDDSEATAKGSLITSGDSSSSPAAQSMTLELTLEIRQLREDLQAARGEIQQFRAEMFDLKSSLTDTNDRLASVVSRVDRLEKKVEDTPETSQLESTVAELKLELQERDQRELSNDLDISNLPEELGENPIHLVTLVAAKLGVILEERDIVSAERVGSRHGRGTEGAGAGGADRPRPLAVRVTRRALKDELTKSARVRRGATTADLGLSAAPRPFYINERLTKHNRFLFNKAREAQRRLSWRFVWTKQGRVYARQAQDKAAHWIRTEADLTRVFGSAIEPPINK</sequence>
<feature type="region of interest" description="Disordered" evidence="5">
    <location>
        <begin position="224"/>
        <end position="244"/>
    </location>
</feature>